<evidence type="ECO:0000313" key="1">
    <source>
        <dbReference type="EMBL" id="KAA6322666.1"/>
    </source>
</evidence>
<sequence length="925" mass="100168">QVEAIGLESLSTTVEELKGLLDDESTIEAIKNAAALKLQVDAIDKYLAGYKDSDKTLQQELEDLKALIGAGDGTISDELVDAIVAKLTESGVGELVTIKQVGALITGITFVKEKEYGEYYYTVGPGVTIPVFEENHLSFPFKNVTSLTDLKFGGEGYADFIQFTKGKVYEGGTKIAVIVKVTPANATLDKNNISLVNSKGEGAINDYVNVIDVQPYKKLLTRADLPSTGLYTVILALNQTTYKEREFNKVTTNGGQIRFALAVEDKDASGASRYVLSDFDATLGVSGGTSIYEVTATTLGNSKFQYTVATDSDPVNVNKIANRHKVQNGNEQAWNNENASKNTDPSKEIGLADFDARSTNAPKSIELGKPFKVAPTANLTGALAYYIDLDTKNLTTGDNDAEKKLWEEVKSKATGLKQVYSISDVAEITIPVVDTFKGKVIGFRVYAVNYDGTLVDPDGRAFYVVCGDTPAQGEALNFETNITYYVGGSGSSVSTNTLVVKIPEGYNGTQLSASFSVTFEDDATDGGEIGTYRVTNNQLSVSVWARPYYMQDDGRNYDGTLNFYDSKNIKIITYPIKVKKVLPNTLPTRIERFTQNDVSWSNSYSSTDGWGGILDPTTNTAENITDGTIAGYDPRVKLVSSTTTTRHKALLLTTAEIVGNIYQGTFNTNTSSLTFKQALVHSADDNINIIINKGAGGITEKDGVITVPAADIAANREFAAQVEYNYGFVYYEDSGKELKVTSDDRDFVVEFEVPQDVFKDYVFDVADGTSYPVIITKSSSVLPGDGAPITYYLNIPLTLENEKTAPDNPIPVTESVLNALLAGGKSGFKAAFWTTTGVSEKLVDLTIEKFENLDPKPSATNTAIPYAVLKISDWSKISGLVTGSDLEVSGKLELRVSLNDVFGTTHWSSARIIPLTDYPDIAIVP</sequence>
<reference evidence="1" key="1">
    <citation type="submission" date="2019-03" db="EMBL/GenBank/DDBJ databases">
        <title>Single cell metagenomics reveals metabolic interactions within the superorganism composed of flagellate Streblomastix strix and complex community of Bacteroidetes bacteria on its surface.</title>
        <authorList>
            <person name="Treitli S.C."/>
            <person name="Kolisko M."/>
            <person name="Husnik F."/>
            <person name="Keeling P."/>
            <person name="Hampl V."/>
        </authorList>
    </citation>
    <scope>NUCLEOTIDE SEQUENCE</scope>
    <source>
        <strain evidence="1">STM</strain>
    </source>
</reference>
<comment type="caution">
    <text evidence="1">The sequence shown here is derived from an EMBL/GenBank/DDBJ whole genome shotgun (WGS) entry which is preliminary data.</text>
</comment>
<proteinExistence type="predicted"/>
<gene>
    <name evidence="1" type="ORF">EZS27_027811</name>
</gene>
<feature type="non-terminal residue" evidence="1">
    <location>
        <position position="1"/>
    </location>
</feature>
<organism evidence="1">
    <name type="scientific">termite gut metagenome</name>
    <dbReference type="NCBI Taxonomy" id="433724"/>
    <lineage>
        <taxon>unclassified sequences</taxon>
        <taxon>metagenomes</taxon>
        <taxon>organismal metagenomes</taxon>
    </lineage>
</organism>
<name>A0A5J4QLA0_9ZZZZ</name>
<dbReference type="EMBL" id="SNRY01002988">
    <property type="protein sequence ID" value="KAA6322666.1"/>
    <property type="molecule type" value="Genomic_DNA"/>
</dbReference>
<accession>A0A5J4QLA0</accession>
<protein>
    <submittedName>
        <fullName evidence="1">Uncharacterized protein</fullName>
    </submittedName>
</protein>
<dbReference type="AlphaFoldDB" id="A0A5J4QLA0"/>